<dbReference type="RefSeq" id="WP_014373117.1">
    <property type="nucleotide sequence ID" value="NC_016940.1"/>
</dbReference>
<reference evidence="1 2" key="1">
    <citation type="journal article" date="2012" name="Stand. Genomic Sci.">
        <title>Complete genome sequencing and analysis of Saprospira grandis str. Lewin, a predatory marine bacterium.</title>
        <authorList>
            <person name="Saw J.H."/>
            <person name="Yuryev A."/>
            <person name="Kanbe M."/>
            <person name="Hou S."/>
            <person name="Young A.G."/>
            <person name="Aizawa S."/>
            <person name="Alam M."/>
        </authorList>
    </citation>
    <scope>NUCLEOTIDE SEQUENCE [LARGE SCALE GENOMIC DNA]</scope>
    <source>
        <strain evidence="1 2">Lewin</strain>
    </source>
</reference>
<gene>
    <name evidence="1" type="ordered locus">SGRA_0121</name>
</gene>
<dbReference type="EMBL" id="CP002831">
    <property type="protein sequence ID" value="AFC22866.1"/>
    <property type="molecule type" value="Genomic_DNA"/>
</dbReference>
<organism evidence="1 2">
    <name type="scientific">Saprospira grandis (strain Lewin)</name>
    <dbReference type="NCBI Taxonomy" id="984262"/>
    <lineage>
        <taxon>Bacteria</taxon>
        <taxon>Pseudomonadati</taxon>
        <taxon>Bacteroidota</taxon>
        <taxon>Saprospiria</taxon>
        <taxon>Saprospirales</taxon>
        <taxon>Saprospiraceae</taxon>
        <taxon>Saprospira</taxon>
    </lineage>
</organism>
<dbReference type="Gene3D" id="2.60.40.1120">
    <property type="entry name" value="Carboxypeptidase-like, regulatory domain"/>
    <property type="match status" value="1"/>
</dbReference>
<dbReference type="AlphaFoldDB" id="H6L4Z4"/>
<dbReference type="SUPFAM" id="SSF49478">
    <property type="entry name" value="Cna protein B-type domain"/>
    <property type="match status" value="1"/>
</dbReference>
<accession>H6L4Z4</accession>
<dbReference type="KEGG" id="sgn:SGRA_0121"/>
<protein>
    <recommendedName>
        <fullName evidence="3">TonB-dependent receptor</fullName>
    </recommendedName>
</protein>
<dbReference type="Proteomes" id="UP000007519">
    <property type="component" value="Chromosome"/>
</dbReference>
<dbReference type="STRING" id="984262.SGRA_0121"/>
<evidence type="ECO:0000313" key="2">
    <source>
        <dbReference type="Proteomes" id="UP000007519"/>
    </source>
</evidence>
<sequence length="150" mass="17107">MPKILVFLLSFFYALVLLGQEEAALGGRIYDELSSDPLVDMQLSLLTLDGAIQLSASTDSKGHFSIYNIPPGQYILQGQKAGYALLWVTEIKLAPLDLLTLEIGMEGQSFLMNDSLKLNIAEVLADYRPKKKPKKRKRKRKFWRFWSRKK</sequence>
<proteinExistence type="predicted"/>
<dbReference type="Pfam" id="PF13620">
    <property type="entry name" value="CarboxypepD_reg"/>
    <property type="match status" value="1"/>
</dbReference>
<dbReference type="HOGENOM" id="CLU_1739242_0_0_10"/>
<evidence type="ECO:0008006" key="3">
    <source>
        <dbReference type="Google" id="ProtNLM"/>
    </source>
</evidence>
<dbReference type="OrthoDB" id="9815657at2"/>
<name>H6L4Z4_SAPGL</name>
<keyword evidence="2" id="KW-1185">Reference proteome</keyword>
<evidence type="ECO:0000313" key="1">
    <source>
        <dbReference type="EMBL" id="AFC22866.1"/>
    </source>
</evidence>